<dbReference type="PANTHER" id="PTHR11985:SF15">
    <property type="entry name" value="GLYCEROL-3-PHOSPHATE DEHYDROGENASE, MITOCHONDRIAL"/>
    <property type="match status" value="1"/>
</dbReference>
<evidence type="ECO:0000313" key="14">
    <source>
        <dbReference type="Proteomes" id="UP000247409"/>
    </source>
</evidence>
<dbReference type="STRING" id="448386.A0A2V3IWU3"/>
<evidence type="ECO:0000256" key="9">
    <source>
        <dbReference type="ARBA" id="ARBA00023002"/>
    </source>
</evidence>
<dbReference type="InterPro" id="IPR000447">
    <property type="entry name" value="G3P_DH_FAD-dep"/>
</dbReference>
<accession>A0A2V3IWU3</accession>
<comment type="pathway">
    <text evidence="3">Polyol metabolism; glycerol degradation via glycerol kinase pathway; glycerone phosphate from sn-glycerol 3-phosphate (anaerobic route): step 1/1.</text>
</comment>
<gene>
    <name evidence="13" type="ORF">BWQ96_04615</name>
</gene>
<dbReference type="AlphaFoldDB" id="A0A2V3IWU3"/>
<keyword evidence="14" id="KW-1185">Reference proteome</keyword>
<dbReference type="Gene3D" id="1.10.8.870">
    <property type="entry name" value="Alpha-glycerophosphate oxidase, cap domain"/>
    <property type="match status" value="1"/>
</dbReference>
<proteinExistence type="inferred from homology"/>
<dbReference type="FunFam" id="1.10.8.870:FF:000004">
    <property type="entry name" value="Glycerol-3-phosphate dehydrogenase"/>
    <property type="match status" value="1"/>
</dbReference>
<evidence type="ECO:0000256" key="7">
    <source>
        <dbReference type="ARBA" id="ARBA00022827"/>
    </source>
</evidence>
<feature type="domain" description="Alpha-glycerophosphate oxidase C-terminal" evidence="12">
    <location>
        <begin position="298"/>
        <end position="435"/>
    </location>
</feature>
<dbReference type="GO" id="GO:0004368">
    <property type="term" value="F:glycerol-3-phosphate dehydrogenase (quinone) activity"/>
    <property type="evidence" value="ECO:0007669"/>
    <property type="project" value="UniProtKB-EC"/>
</dbReference>
<dbReference type="Pfam" id="PF01266">
    <property type="entry name" value="DAO"/>
    <property type="match status" value="1"/>
</dbReference>
<evidence type="ECO:0000313" key="13">
    <source>
        <dbReference type="EMBL" id="PXF45610.1"/>
    </source>
</evidence>
<evidence type="ECO:0000256" key="2">
    <source>
        <dbReference type="ARBA" id="ARBA00004173"/>
    </source>
</evidence>
<evidence type="ECO:0000256" key="8">
    <source>
        <dbReference type="ARBA" id="ARBA00022946"/>
    </source>
</evidence>
<dbReference type="InterPro" id="IPR006076">
    <property type="entry name" value="FAD-dep_OxRdtase"/>
</dbReference>
<dbReference type="OrthoDB" id="264015at2759"/>
<evidence type="ECO:0000256" key="5">
    <source>
        <dbReference type="ARBA" id="ARBA00013029"/>
    </source>
</evidence>
<evidence type="ECO:0000256" key="10">
    <source>
        <dbReference type="ARBA" id="ARBA00023128"/>
    </source>
</evidence>
<comment type="similarity">
    <text evidence="4">Belongs to the FAD-dependent glycerol-3-phosphate dehydrogenase family.</text>
</comment>
<evidence type="ECO:0000256" key="6">
    <source>
        <dbReference type="ARBA" id="ARBA00022630"/>
    </source>
</evidence>
<evidence type="ECO:0000259" key="12">
    <source>
        <dbReference type="Pfam" id="PF16901"/>
    </source>
</evidence>
<comment type="cofactor">
    <cofactor evidence="1">
        <name>FAD</name>
        <dbReference type="ChEBI" id="CHEBI:57692"/>
    </cofactor>
</comment>
<comment type="subcellular location">
    <subcellularLocation>
        <location evidence="2">Mitochondrion</location>
    </subcellularLocation>
</comment>
<dbReference type="GO" id="GO:0006072">
    <property type="term" value="P:glycerol-3-phosphate metabolic process"/>
    <property type="evidence" value="ECO:0007669"/>
    <property type="project" value="InterPro"/>
</dbReference>
<keyword evidence="7" id="KW-0274">FAD</keyword>
<keyword evidence="8" id="KW-0809">Transit peptide</keyword>
<protein>
    <recommendedName>
        <fullName evidence="5">glycerol-3-phosphate dehydrogenase</fullName>
        <ecNumber evidence="5">1.1.5.3</ecNumber>
    </recommendedName>
</protein>
<keyword evidence="10" id="KW-0496">Mitochondrion</keyword>
<dbReference type="EC" id="1.1.5.3" evidence="5"/>
<organism evidence="13 14">
    <name type="scientific">Gracilariopsis chorda</name>
    <dbReference type="NCBI Taxonomy" id="448386"/>
    <lineage>
        <taxon>Eukaryota</taxon>
        <taxon>Rhodophyta</taxon>
        <taxon>Florideophyceae</taxon>
        <taxon>Rhodymeniophycidae</taxon>
        <taxon>Gracilariales</taxon>
        <taxon>Gracilariaceae</taxon>
        <taxon>Gracilariopsis</taxon>
    </lineage>
</organism>
<reference evidence="13 14" key="1">
    <citation type="journal article" date="2018" name="Mol. Biol. Evol.">
        <title>Analysis of the draft genome of the red seaweed Gracilariopsis chorda provides insights into genome size evolution in Rhodophyta.</title>
        <authorList>
            <person name="Lee J."/>
            <person name="Yang E.C."/>
            <person name="Graf L."/>
            <person name="Yang J.H."/>
            <person name="Qiu H."/>
            <person name="Zel Zion U."/>
            <person name="Chan C.X."/>
            <person name="Stephens T.G."/>
            <person name="Weber A.P.M."/>
            <person name="Boo G.H."/>
            <person name="Boo S.M."/>
            <person name="Kim K.M."/>
            <person name="Shin Y."/>
            <person name="Jung M."/>
            <person name="Lee S.J."/>
            <person name="Yim H.S."/>
            <person name="Lee J.H."/>
            <person name="Bhattacharya D."/>
            <person name="Yoon H.S."/>
        </authorList>
    </citation>
    <scope>NUCLEOTIDE SEQUENCE [LARGE SCALE GENOMIC DNA]</scope>
    <source>
        <strain evidence="13 14">SKKU-2015</strain>
        <tissue evidence="13">Whole body</tissue>
    </source>
</reference>
<evidence type="ECO:0000256" key="4">
    <source>
        <dbReference type="ARBA" id="ARBA00007330"/>
    </source>
</evidence>
<comment type="caution">
    <text evidence="13">The sequence shown here is derived from an EMBL/GenBank/DDBJ whole genome shotgun (WGS) entry which is preliminary data.</text>
</comment>
<evidence type="ECO:0000256" key="1">
    <source>
        <dbReference type="ARBA" id="ARBA00001974"/>
    </source>
</evidence>
<dbReference type="Gene3D" id="3.30.9.10">
    <property type="entry name" value="D-Amino Acid Oxidase, subunit A, domain 2"/>
    <property type="match status" value="1"/>
</dbReference>
<dbReference type="InterPro" id="IPR038299">
    <property type="entry name" value="DAO_C_sf"/>
</dbReference>
<evidence type="ECO:0000256" key="3">
    <source>
        <dbReference type="ARBA" id="ARBA00005157"/>
    </source>
</evidence>
<dbReference type="PANTHER" id="PTHR11985">
    <property type="entry name" value="GLYCEROL-3-PHOSPHATE DEHYDROGENASE"/>
    <property type="match status" value="1"/>
</dbReference>
<dbReference type="SUPFAM" id="SSF51905">
    <property type="entry name" value="FAD/NAD(P)-binding domain"/>
    <property type="match status" value="1"/>
</dbReference>
<feature type="domain" description="FAD dependent oxidoreductase" evidence="11">
    <location>
        <begin position="22"/>
        <end position="281"/>
    </location>
</feature>
<sequence>MWEVPFYWVGLKAYDLVAALGNGLLYMSKFVSANEAIRQFPTLSRFSQGQKLRGSIMYYDGQMDDARFNVSLALTAALYGAAVANHTEVISLIRENDRVVGAKCRDTFTGDEFDIRAKVVVNATGPFTDSVRRMENDEANAMIVPSAGVHITLPSYYSPDGMGLIVPKTKDGRVVFMLPWLGRTIAGTTDSSTEITALPRPHSAEVEFILDALKDYLRIDVRPSDVQSAWSGIRPLAVNPDADNSSTQNILREHAVHVSPEKVVTITGGKWTTQRAMGEAAVDRAIQVGELEDKASRCKTPFVQLVGAHKWDNAYFTFLTQRYEILGTAPTSSTTAIASSNLDVQCAKHLSRAYGDQAFKVAEIAETGHGARLVEGYPYIEAEVLYCVREEYCMTAMDFLARRCRLVFLDSRGALAALPRVVAIMGKELKWSKERMRKEIAEGETMIGTFSCGIPDSK</sequence>
<name>A0A2V3IWU3_9FLOR</name>
<keyword evidence="6" id="KW-0285">Flavoprotein</keyword>
<dbReference type="Gene3D" id="3.50.50.60">
    <property type="entry name" value="FAD/NAD(P)-binding domain"/>
    <property type="match status" value="1"/>
</dbReference>
<dbReference type="InterPro" id="IPR036188">
    <property type="entry name" value="FAD/NAD-bd_sf"/>
</dbReference>
<dbReference type="EMBL" id="NBIV01000056">
    <property type="protein sequence ID" value="PXF45610.1"/>
    <property type="molecule type" value="Genomic_DNA"/>
</dbReference>
<dbReference type="Proteomes" id="UP000247409">
    <property type="component" value="Unassembled WGS sequence"/>
</dbReference>
<dbReference type="Pfam" id="PF16901">
    <property type="entry name" value="DAO_C"/>
    <property type="match status" value="1"/>
</dbReference>
<dbReference type="SUPFAM" id="SSF54373">
    <property type="entry name" value="FAD-linked reductases, C-terminal domain"/>
    <property type="match status" value="1"/>
</dbReference>
<dbReference type="GO" id="GO:0005739">
    <property type="term" value="C:mitochondrion"/>
    <property type="evidence" value="ECO:0007669"/>
    <property type="project" value="UniProtKB-SubCell"/>
</dbReference>
<evidence type="ECO:0000259" key="11">
    <source>
        <dbReference type="Pfam" id="PF01266"/>
    </source>
</evidence>
<keyword evidence="9" id="KW-0560">Oxidoreductase</keyword>
<dbReference type="InterPro" id="IPR031656">
    <property type="entry name" value="DAO_C"/>
</dbReference>